<accession>A0A1W0A613</accession>
<dbReference type="EMBL" id="JNBS01000424">
    <property type="protein sequence ID" value="OQS05716.1"/>
    <property type="molecule type" value="Genomic_DNA"/>
</dbReference>
<feature type="domain" description="Helicase-associated" evidence="1">
    <location>
        <begin position="98"/>
        <end position="169"/>
    </location>
</feature>
<feature type="domain" description="Helicase-associated" evidence="1">
    <location>
        <begin position="252"/>
        <end position="323"/>
    </location>
</feature>
<evidence type="ECO:0000259" key="1">
    <source>
        <dbReference type="Pfam" id="PF03457"/>
    </source>
</evidence>
<feature type="domain" description="Helicase-associated" evidence="1">
    <location>
        <begin position="176"/>
        <end position="246"/>
    </location>
</feature>
<feature type="domain" description="Helicase-associated" evidence="1">
    <location>
        <begin position="329"/>
        <end position="400"/>
    </location>
</feature>
<dbReference type="Pfam" id="PF03457">
    <property type="entry name" value="HA"/>
    <property type="match status" value="4"/>
</dbReference>
<proteinExistence type="predicted"/>
<organism evidence="2 3">
    <name type="scientific">Thraustotheca clavata</name>
    <dbReference type="NCBI Taxonomy" id="74557"/>
    <lineage>
        <taxon>Eukaryota</taxon>
        <taxon>Sar</taxon>
        <taxon>Stramenopiles</taxon>
        <taxon>Oomycota</taxon>
        <taxon>Saprolegniomycetes</taxon>
        <taxon>Saprolegniales</taxon>
        <taxon>Achlyaceae</taxon>
        <taxon>Thraustotheca</taxon>
    </lineage>
</organism>
<reference evidence="2 3" key="1">
    <citation type="journal article" date="2014" name="Genome Biol. Evol.">
        <title>The secreted proteins of Achlya hypogyna and Thraustotheca clavata identify the ancestral oomycete secretome and reveal gene acquisitions by horizontal gene transfer.</title>
        <authorList>
            <person name="Misner I."/>
            <person name="Blouin N."/>
            <person name="Leonard G."/>
            <person name="Richards T.A."/>
            <person name="Lane C.E."/>
        </authorList>
    </citation>
    <scope>NUCLEOTIDE SEQUENCE [LARGE SCALE GENOMIC DNA]</scope>
    <source>
        <strain evidence="2 3">ATCC 34112</strain>
    </source>
</reference>
<gene>
    <name evidence="2" type="ORF">THRCLA_02180</name>
</gene>
<name>A0A1W0A613_9STRA</name>
<comment type="caution">
    <text evidence="2">The sequence shown here is derived from an EMBL/GenBank/DDBJ whole genome shotgun (WGS) entry which is preliminary data.</text>
</comment>
<evidence type="ECO:0000313" key="3">
    <source>
        <dbReference type="Proteomes" id="UP000243217"/>
    </source>
</evidence>
<dbReference type="AlphaFoldDB" id="A0A1W0A613"/>
<dbReference type="PANTHER" id="PTHR37066:SF1">
    <property type="entry name" value="LNS2_PITP DOMAIN-CONTAINING PROTEIN"/>
    <property type="match status" value="1"/>
</dbReference>
<sequence length="404" mass="47764">MLANLLFEPCRRWCHSSIPNKYRDIVQVVRIEREKTCSKMTYLPSKYTVPHDDAFPIRLQGRTLMFSDLRRKYGNNAIPFDVVQALNNYKFVWKPREYLWMRNLMALQTYVKLYGDLLVVRDFKVPSNDPAWPPDTWNINLGLVVLRLRHDGPEKCPPERKSQLDALGFVWDWYDDLWNSRIKALEIYKSVYGNLAVPFTFVVPENDTSWPPEMWNTRLGITVNTIRQHIENCPPERKFQLDQMGFVWDCMDENWNVRIKALTMYKQIYGDLLIAHASTIPDNDTNWPQELWGMKLGISVKTIRHSAENCPPERKAQLDAMGFVWNRLDDRWSERIQAFTIYKQLHGDVAVRYSYCIPENDENWPKSLWNMKLGVMARNIRKRVAQCPPERKAQLDALGFNWNK</sequence>
<keyword evidence="3" id="KW-1185">Reference proteome</keyword>
<dbReference type="PANTHER" id="PTHR37066">
    <property type="entry name" value="HELICASE-ASSOCIATED"/>
    <property type="match status" value="1"/>
</dbReference>
<dbReference type="STRING" id="74557.A0A1W0A613"/>
<dbReference type="OrthoDB" id="70932at2759"/>
<dbReference type="Proteomes" id="UP000243217">
    <property type="component" value="Unassembled WGS sequence"/>
</dbReference>
<dbReference type="InterPro" id="IPR005114">
    <property type="entry name" value="Helicase_assoc"/>
</dbReference>
<evidence type="ECO:0000313" key="2">
    <source>
        <dbReference type="EMBL" id="OQS05716.1"/>
    </source>
</evidence>
<protein>
    <recommendedName>
        <fullName evidence="1">Helicase-associated domain-containing protein</fullName>
    </recommendedName>
</protein>